<dbReference type="InterPro" id="IPR039361">
    <property type="entry name" value="Cyclin"/>
</dbReference>
<reference evidence="3 4" key="1">
    <citation type="journal article" date="2024" name="bioRxiv">
        <title>A reference genome for Trichogramma kaykai: A tiny desert-dwelling parasitoid wasp with competing sex-ratio distorters.</title>
        <authorList>
            <person name="Culotta J."/>
            <person name="Lindsey A.R."/>
        </authorList>
    </citation>
    <scope>NUCLEOTIDE SEQUENCE [LARGE SCALE GENOMIC DNA]</scope>
    <source>
        <strain evidence="3 4">KSX58</strain>
    </source>
</reference>
<dbReference type="PANTHER" id="PTHR10177">
    <property type="entry name" value="CYCLINS"/>
    <property type="match status" value="1"/>
</dbReference>
<protein>
    <recommendedName>
        <fullName evidence="2">Cyclin N-terminal domain-containing protein</fullName>
    </recommendedName>
</protein>
<dbReference type="Pfam" id="PF00134">
    <property type="entry name" value="Cyclin_N"/>
    <property type="match status" value="1"/>
</dbReference>
<dbReference type="EMBL" id="JBJJXI010000029">
    <property type="protein sequence ID" value="KAL3403664.1"/>
    <property type="molecule type" value="Genomic_DNA"/>
</dbReference>
<comment type="caution">
    <text evidence="3">The sequence shown here is derived from an EMBL/GenBank/DDBJ whole genome shotgun (WGS) entry which is preliminary data.</text>
</comment>
<dbReference type="Gene3D" id="1.10.472.10">
    <property type="entry name" value="Cyclin-like"/>
    <property type="match status" value="2"/>
</dbReference>
<feature type="compositionally biased region" description="Polar residues" evidence="1">
    <location>
        <begin position="1"/>
        <end position="30"/>
    </location>
</feature>
<keyword evidence="4" id="KW-1185">Reference proteome</keyword>
<evidence type="ECO:0000259" key="2">
    <source>
        <dbReference type="Pfam" id="PF00134"/>
    </source>
</evidence>
<dbReference type="InterPro" id="IPR036915">
    <property type="entry name" value="Cyclin-like_sf"/>
</dbReference>
<feature type="region of interest" description="Disordered" evidence="1">
    <location>
        <begin position="140"/>
        <end position="162"/>
    </location>
</feature>
<sequence>MNSSVKNPTKTNPLSDNNNKSLVVNGSVKKTMTGKENVECLGGSKIPTVSDASKQSAAFIARKAPDVSCDNKPLRPKGLTENENESTSRRTYFVEKKTSSDVGVPSTETYPKSSVPVYADGSNTPNDAEANTEKIQEISHVHNKKPSRTLQEDKKKLSSDASVSNNKTYTKYSIPSIVHDADTQNDADANIGEYKQMCNKIVLRVLQEDKRSVKSPQDLPHIPKTNVFKIKEEHKRVSEKKDQRPKRGNLSLELAYNMDYMAEYIRFQMEINDKKKLSDNFLKKNITPDQRRLIVKWLIRAGTYYKYPSFVLYQAVKIFDAYIDTVSAHTDELQILALAALWISLKKNSRIDETPDASTLTKLISKDVQDDSQTLANYERKILMSLNFEVSFSEPFSLLALYTVMLEEVQRQSSSQVQDIYYCGSYLIDLSLLHHKIYNLSAVHLAAICAEMALVITMPNIANLDCPKNYWRNRVYTANPILAKYRLPEEQMDYIGTQLMQKVIQSKEESTDYHAVYKKYSTKRYGPISQFITSKITAMYLKKVNDPVYRSRPIVF</sequence>
<gene>
    <name evidence="3" type="ORF">TKK_003601</name>
</gene>
<organism evidence="3 4">
    <name type="scientific">Trichogramma kaykai</name>
    <dbReference type="NCBI Taxonomy" id="54128"/>
    <lineage>
        <taxon>Eukaryota</taxon>
        <taxon>Metazoa</taxon>
        <taxon>Ecdysozoa</taxon>
        <taxon>Arthropoda</taxon>
        <taxon>Hexapoda</taxon>
        <taxon>Insecta</taxon>
        <taxon>Pterygota</taxon>
        <taxon>Neoptera</taxon>
        <taxon>Endopterygota</taxon>
        <taxon>Hymenoptera</taxon>
        <taxon>Apocrita</taxon>
        <taxon>Proctotrupomorpha</taxon>
        <taxon>Chalcidoidea</taxon>
        <taxon>Trichogrammatidae</taxon>
        <taxon>Trichogramma</taxon>
    </lineage>
</organism>
<dbReference type="SUPFAM" id="SSF47954">
    <property type="entry name" value="Cyclin-like"/>
    <property type="match status" value="1"/>
</dbReference>
<accession>A0ABD2XFL8</accession>
<feature type="domain" description="Cyclin N-terminal" evidence="2">
    <location>
        <begin position="278"/>
        <end position="390"/>
    </location>
</feature>
<dbReference type="Proteomes" id="UP001627154">
    <property type="component" value="Unassembled WGS sequence"/>
</dbReference>
<evidence type="ECO:0000313" key="3">
    <source>
        <dbReference type="EMBL" id="KAL3403664.1"/>
    </source>
</evidence>
<evidence type="ECO:0000256" key="1">
    <source>
        <dbReference type="SAM" id="MobiDB-lite"/>
    </source>
</evidence>
<dbReference type="AlphaFoldDB" id="A0ABD2XFL8"/>
<feature type="region of interest" description="Disordered" evidence="1">
    <location>
        <begin position="1"/>
        <end position="128"/>
    </location>
</feature>
<feature type="compositionally biased region" description="Basic and acidic residues" evidence="1">
    <location>
        <begin position="86"/>
        <end position="99"/>
    </location>
</feature>
<proteinExistence type="predicted"/>
<dbReference type="InterPro" id="IPR006671">
    <property type="entry name" value="Cyclin_N"/>
</dbReference>
<name>A0ABD2XFL8_9HYME</name>
<evidence type="ECO:0000313" key="4">
    <source>
        <dbReference type="Proteomes" id="UP001627154"/>
    </source>
</evidence>